<sequence length="596" mass="68153">MANSARSRYFQDELTYLRESGRFFAENNPKLARYLSEQSTDPDVERLLEGFAFLTSRLREKLDDELPELTHSVVNLLLPNFLRPFPSTAMMKLTPQEKAITERQVVPTGTVILSRPVSGTVCPFRTTSETHVYPLEIAGQYLERSRQSTTLHIDFETLSDLPLGMIDLRDLRLWFSSGDQTAQMLYLWFGRYLKSIEITVMGGEGGGRTVTFPLKNVHPGGFGANEAILPSGNTAYEGYRLLQEYFVFPEKFQCFDLIRFGESLGNESGMTFRLSVQFERPLPADVKVRPDTIQLYCTPAVNLFRHDAEPMKVDHRRLHYPLRPSSNGDGAKAIFSIDRVVSWRSEGEPATGQHLREYPAFESFHHEVERQQHLTQIYYRLRLRESLKQADADHLISFVRHDNSTAVPDYEVVSAELSCFNSRDARELGGGDICVMTEDTPAFVTFRNLRQPTAPIYPPLDGSLYWTMISNLALNYVSLLNKDALGAVIAIYDFQAYADRRAERTSRQRMDGIRTIDTKPFDKLFRGQPIRGLQSRMTIRESCFHSEGDMYLFASVLAEFFTLYASINSFHELIVEGEENNEVYKWPAKTGRQPII</sequence>
<dbReference type="NCBIfam" id="TIGR03359">
    <property type="entry name" value="VI_chp_6"/>
    <property type="match status" value="1"/>
</dbReference>
<proteinExistence type="predicted"/>
<dbReference type="Pfam" id="PF05947">
    <property type="entry name" value="T6SS_TssF"/>
    <property type="match status" value="1"/>
</dbReference>
<dbReference type="PANTHER" id="PTHR35370">
    <property type="entry name" value="CYTOPLASMIC PROTEIN-RELATED-RELATED"/>
    <property type="match status" value="1"/>
</dbReference>
<dbReference type="EMBL" id="JBEPLY010000007">
    <property type="protein sequence ID" value="MET3600454.1"/>
    <property type="molecule type" value="Genomic_DNA"/>
</dbReference>
<dbReference type="Proteomes" id="UP001549164">
    <property type="component" value="Unassembled WGS sequence"/>
</dbReference>
<dbReference type="PIRSF" id="PIRSF028304">
    <property type="entry name" value="UCP028304"/>
    <property type="match status" value="1"/>
</dbReference>
<gene>
    <name evidence="1" type="ORF">ABID12_002403</name>
</gene>
<reference evidence="1 2" key="1">
    <citation type="submission" date="2024-06" db="EMBL/GenBank/DDBJ databases">
        <title>Genomic Encyclopedia of Type Strains, Phase IV (KMG-IV): sequencing the most valuable type-strain genomes for metagenomic binning, comparative biology and taxonomic classification.</title>
        <authorList>
            <person name="Goeker M."/>
        </authorList>
    </citation>
    <scope>NUCLEOTIDE SEQUENCE [LARGE SCALE GENOMIC DNA]</scope>
    <source>
        <strain evidence="1 2">DSM 28102</strain>
    </source>
</reference>
<name>A0ABV2IC13_9HYPH</name>
<accession>A0ABV2IC13</accession>
<dbReference type="RefSeq" id="WP_354434384.1">
    <property type="nucleotide sequence ID" value="NZ_JBEPLY010000007.1"/>
</dbReference>
<protein>
    <submittedName>
        <fullName evidence="1">Type VI secretion system protein ImpG</fullName>
    </submittedName>
</protein>
<dbReference type="PANTHER" id="PTHR35370:SF4">
    <property type="entry name" value="TYPE VI SECRETION SYSTEM BASEPLATE SUBUNIT TSSF"/>
    <property type="match status" value="1"/>
</dbReference>
<evidence type="ECO:0000313" key="1">
    <source>
        <dbReference type="EMBL" id="MET3600454.1"/>
    </source>
</evidence>
<keyword evidence="2" id="KW-1185">Reference proteome</keyword>
<evidence type="ECO:0000313" key="2">
    <source>
        <dbReference type="Proteomes" id="UP001549164"/>
    </source>
</evidence>
<organism evidence="1 2">
    <name type="scientific">Martelella mangrovi</name>
    <dbReference type="NCBI Taxonomy" id="1397477"/>
    <lineage>
        <taxon>Bacteria</taxon>
        <taxon>Pseudomonadati</taxon>
        <taxon>Pseudomonadota</taxon>
        <taxon>Alphaproteobacteria</taxon>
        <taxon>Hyphomicrobiales</taxon>
        <taxon>Aurantimonadaceae</taxon>
        <taxon>Martelella</taxon>
    </lineage>
</organism>
<dbReference type="InterPro" id="IPR010272">
    <property type="entry name" value="T6SS_TssF"/>
</dbReference>
<comment type="caution">
    <text evidence="1">The sequence shown here is derived from an EMBL/GenBank/DDBJ whole genome shotgun (WGS) entry which is preliminary data.</text>
</comment>